<dbReference type="Pfam" id="PF07460">
    <property type="entry name" value="NUMOD3"/>
    <property type="match status" value="2"/>
</dbReference>
<dbReference type="SMART" id="SM00507">
    <property type="entry name" value="HNHc"/>
    <property type="match status" value="1"/>
</dbReference>
<evidence type="ECO:0000313" key="4">
    <source>
        <dbReference type="Proteomes" id="UP000225892"/>
    </source>
</evidence>
<gene>
    <name evidence="3" type="ORF">phiE142_24</name>
</gene>
<dbReference type="GO" id="GO:0004519">
    <property type="term" value="F:endonuclease activity"/>
    <property type="evidence" value="ECO:0007669"/>
    <property type="project" value="UniProtKB-KW"/>
</dbReference>
<feature type="domain" description="Nuclease associated modular" evidence="1">
    <location>
        <begin position="189"/>
        <end position="206"/>
    </location>
</feature>
<feature type="domain" description="Nuclease associated modular" evidence="1">
    <location>
        <begin position="91"/>
        <end position="107"/>
    </location>
</feature>
<dbReference type="EMBL" id="KU255730">
    <property type="protein sequence ID" value="ALY07829.1"/>
    <property type="molecule type" value="Genomic_DNA"/>
</dbReference>
<evidence type="ECO:0000259" key="2">
    <source>
        <dbReference type="SMART" id="SM00507"/>
    </source>
</evidence>
<evidence type="ECO:0000259" key="1">
    <source>
        <dbReference type="SMART" id="SM00496"/>
    </source>
</evidence>
<organism evidence="3 4">
    <name type="scientific">Escherichia phage phiE142</name>
    <dbReference type="NCBI Taxonomy" id="1777059"/>
    <lineage>
        <taxon>Viruses</taxon>
        <taxon>Duplodnaviria</taxon>
        <taxon>Heunggongvirae</taxon>
        <taxon>Uroviricota</taxon>
        <taxon>Caudoviricetes</taxon>
        <taxon>Pantevenvirales</taxon>
        <taxon>Straboviridae</taxon>
        <taxon>Carettavirus</taxon>
        <taxon>Carettavirus e142</taxon>
    </lineage>
</organism>
<dbReference type="CDD" id="cd00085">
    <property type="entry name" value="HNHc"/>
    <property type="match status" value="1"/>
</dbReference>
<accession>A0A0U4J825</accession>
<name>A0A0U4J825_9CAUD</name>
<reference evidence="3 4" key="1">
    <citation type="submission" date="2015-12" db="EMBL/GenBank/DDBJ databases">
        <title>Complete genome analysis of a novel virulent bacteriophage, phiE142, a potential biocontrol agent in the combat pathogenic bacteria in food chain.</title>
        <authorList>
            <person name="Amarillas L."/>
            <person name="Leon-Felix J."/>
        </authorList>
    </citation>
    <scope>NUCLEOTIDE SEQUENCE [LARGE SCALE GENOMIC DNA]</scope>
</reference>
<evidence type="ECO:0000313" key="3">
    <source>
        <dbReference type="EMBL" id="ALY07829.1"/>
    </source>
</evidence>
<feature type="domain" description="HNH nuclease" evidence="2">
    <location>
        <begin position="1"/>
        <end position="52"/>
    </location>
</feature>
<keyword evidence="4" id="KW-1185">Reference proteome</keyword>
<feature type="domain" description="Nuclease associated modular" evidence="1">
    <location>
        <begin position="111"/>
        <end position="127"/>
    </location>
</feature>
<dbReference type="InterPro" id="IPR003615">
    <property type="entry name" value="HNH_nuc"/>
</dbReference>
<dbReference type="InterPro" id="IPR003611">
    <property type="entry name" value="NUMOD3"/>
</dbReference>
<sequence length="265" mass="31133">MNYRKIYDKLIAAAKNRSTIPNYTETHHILPKSMGGSNAKSNLVKMTPREHFIAHLLLYKIHKNRSMLMAIRAFYIGARNSRDYDWLKQEFSKEHSRFMKEWIAKNGNPFKGKKHTKATRELMSHIASQRIGELNPFYGKTHTQEAIDKIIQANKLSWENGRKAPVKTKEHQDKITKSRMETFKTKGFKPYTPRSEETKAKTRELYKSKYERRPIRITSVKTGETIDFNYLYELREYLGIGSSNILKALNNPNRTCKGYKMCWMS</sequence>
<dbReference type="SUPFAM" id="SSF64496">
    <property type="entry name" value="DNA-binding domain of intron-encoded endonucleases"/>
    <property type="match status" value="1"/>
</dbReference>
<feature type="domain" description="Nuclease associated modular" evidence="1">
    <location>
        <begin position="138"/>
        <end position="154"/>
    </location>
</feature>
<keyword evidence="3" id="KW-0255">Endonuclease</keyword>
<keyword evidence="3" id="KW-0540">Nuclease</keyword>
<proteinExistence type="predicted"/>
<dbReference type="Proteomes" id="UP000225892">
    <property type="component" value="Segment"/>
</dbReference>
<dbReference type="GO" id="GO:0003677">
    <property type="term" value="F:DNA binding"/>
    <property type="evidence" value="ECO:0007669"/>
    <property type="project" value="InterPro"/>
</dbReference>
<protein>
    <submittedName>
        <fullName evidence="3">Homing endonuclease</fullName>
    </submittedName>
</protein>
<keyword evidence="3" id="KW-0378">Hydrolase</keyword>
<dbReference type="SMART" id="SM00496">
    <property type="entry name" value="IENR2"/>
    <property type="match status" value="4"/>
</dbReference>